<dbReference type="STRING" id="910347.SAMN05421773_112106"/>
<dbReference type="EMBL" id="FOLM01000012">
    <property type="protein sequence ID" value="SFD27604.1"/>
    <property type="molecule type" value="Genomic_DNA"/>
</dbReference>
<gene>
    <name evidence="6" type="ORF">SAMN05421773_112106</name>
</gene>
<dbReference type="RefSeq" id="WP_175541505.1">
    <property type="nucleotide sequence ID" value="NZ_FOLM01000012.1"/>
</dbReference>
<dbReference type="Pfam" id="PF08545">
    <property type="entry name" value="ACP_syn_III"/>
    <property type="match status" value="1"/>
</dbReference>
<dbReference type="PANTHER" id="PTHR34069:SF2">
    <property type="entry name" value="BETA-KETOACYL-[ACYL-CARRIER-PROTEIN] SYNTHASE III"/>
    <property type="match status" value="1"/>
</dbReference>
<dbReference type="InterPro" id="IPR013751">
    <property type="entry name" value="ACP_syn_III_N"/>
</dbReference>
<evidence type="ECO:0000313" key="7">
    <source>
        <dbReference type="Proteomes" id="UP000199207"/>
    </source>
</evidence>
<dbReference type="SUPFAM" id="SSF53901">
    <property type="entry name" value="Thiolase-like"/>
    <property type="match status" value="1"/>
</dbReference>
<protein>
    <submittedName>
        <fullName evidence="6">3-oxoacyl-[acyl-carrier-protein] synthase-3</fullName>
    </submittedName>
</protein>
<dbReference type="InterPro" id="IPR016039">
    <property type="entry name" value="Thiolase-like"/>
</dbReference>
<dbReference type="GO" id="GO:0004315">
    <property type="term" value="F:3-oxoacyl-[acyl-carrier-protein] synthase activity"/>
    <property type="evidence" value="ECO:0007669"/>
    <property type="project" value="InterPro"/>
</dbReference>
<evidence type="ECO:0000256" key="2">
    <source>
        <dbReference type="ARBA" id="ARBA00022679"/>
    </source>
</evidence>
<proteinExistence type="predicted"/>
<dbReference type="InterPro" id="IPR013747">
    <property type="entry name" value="ACP_syn_III_C"/>
</dbReference>
<organism evidence="6 7">
    <name type="scientific">Streptomyces aidingensis</name>
    <dbReference type="NCBI Taxonomy" id="910347"/>
    <lineage>
        <taxon>Bacteria</taxon>
        <taxon>Bacillati</taxon>
        <taxon>Actinomycetota</taxon>
        <taxon>Actinomycetes</taxon>
        <taxon>Kitasatosporales</taxon>
        <taxon>Streptomycetaceae</taxon>
        <taxon>Streptomyces</taxon>
    </lineage>
</organism>
<keyword evidence="7" id="KW-1185">Reference proteome</keyword>
<dbReference type="GO" id="GO:0044550">
    <property type="term" value="P:secondary metabolite biosynthetic process"/>
    <property type="evidence" value="ECO:0007669"/>
    <property type="project" value="TreeGrafter"/>
</dbReference>
<dbReference type="Pfam" id="PF08541">
    <property type="entry name" value="ACP_syn_III_C"/>
    <property type="match status" value="1"/>
</dbReference>
<dbReference type="CDD" id="cd00827">
    <property type="entry name" value="init_cond_enzymes"/>
    <property type="match status" value="1"/>
</dbReference>
<feature type="domain" description="Beta-ketoacyl-[acyl-carrier-protein] synthase III C-terminal" evidence="4">
    <location>
        <begin position="249"/>
        <end position="340"/>
    </location>
</feature>
<evidence type="ECO:0000256" key="1">
    <source>
        <dbReference type="ARBA" id="ARBA00022490"/>
    </source>
</evidence>
<keyword evidence="1" id="KW-0963">Cytoplasm</keyword>
<dbReference type="GO" id="GO:0006633">
    <property type="term" value="P:fatty acid biosynthetic process"/>
    <property type="evidence" value="ECO:0007669"/>
    <property type="project" value="InterPro"/>
</dbReference>
<dbReference type="Proteomes" id="UP000199207">
    <property type="component" value="Unassembled WGS sequence"/>
</dbReference>
<evidence type="ECO:0000259" key="5">
    <source>
        <dbReference type="Pfam" id="PF08545"/>
    </source>
</evidence>
<sequence length="347" mass="37164">MRWENVHVAGVGVYLPEEVQTAEQAVAEGRYDATAAAVNGVRAVRVAGPGETGPVMAAEAGRQALARSGHAPQDIDLVLHACTSHQGRDLWTPAHFVQREVLGTHASAAIELRQGCNGVLSGLELAASWAASRPGSGAALVTCGDAWHLPYVDRWTSDDQTVFGDGGSAVVLSARGGFARLLATVSRSDASLEPLYRGMGPWDETPFPDGKPVRLGDRPGEWLLRDKVAYDDVLATVAGNFDETLRQVLEESGTGLHDARWFVHASMIRPIAEWGFGKRLGLDPARTTYEWSLDFGHVGSSDQLMGINHLAETGRLSPGDRVITVGAGTGFMWTAAVLEIEHTPDWP</sequence>
<keyword evidence="3" id="KW-0012">Acyltransferase</keyword>
<dbReference type="PANTHER" id="PTHR34069">
    <property type="entry name" value="3-OXOACYL-[ACYL-CARRIER-PROTEIN] SYNTHASE 3"/>
    <property type="match status" value="1"/>
</dbReference>
<keyword evidence="2" id="KW-0808">Transferase</keyword>
<dbReference type="AlphaFoldDB" id="A0A1I1QZP8"/>
<name>A0A1I1QZP8_9ACTN</name>
<evidence type="ECO:0000313" key="6">
    <source>
        <dbReference type="EMBL" id="SFD27604.1"/>
    </source>
</evidence>
<evidence type="ECO:0000259" key="4">
    <source>
        <dbReference type="Pfam" id="PF08541"/>
    </source>
</evidence>
<reference evidence="6 7" key="1">
    <citation type="submission" date="2016-10" db="EMBL/GenBank/DDBJ databases">
        <authorList>
            <person name="de Groot N.N."/>
        </authorList>
    </citation>
    <scope>NUCLEOTIDE SEQUENCE [LARGE SCALE GENOMIC DNA]</scope>
    <source>
        <strain evidence="6 7">CGMCC 4.5739</strain>
    </source>
</reference>
<accession>A0A1I1QZP8</accession>
<dbReference type="Gene3D" id="3.40.47.10">
    <property type="match status" value="2"/>
</dbReference>
<evidence type="ECO:0000256" key="3">
    <source>
        <dbReference type="ARBA" id="ARBA00023315"/>
    </source>
</evidence>
<feature type="domain" description="Beta-ketoacyl-[acyl-carrier-protein] synthase III N-terminal" evidence="5">
    <location>
        <begin position="111"/>
        <end position="189"/>
    </location>
</feature>